<accession>A0A6A6J3T9</accession>
<dbReference type="GeneID" id="54587653"/>
<dbReference type="OrthoDB" id="4765225at2759"/>
<sequence length="134" mass="14575">MNSNMLRTVPRSSAPFLSRSFQQRSQVLSPVLSRTYAGETTRDSPNTSNVANPQASNAEDQEVNKSRGKERGETETGGSTQSPVSNPAESGIGGQEEQTQSQAEMKRDPSEPDSKKREEVLKHGQGKKLDPADE</sequence>
<name>A0A6A6J3T9_9PLEO</name>
<evidence type="ECO:0000256" key="1">
    <source>
        <dbReference type="SAM" id="MobiDB-lite"/>
    </source>
</evidence>
<evidence type="ECO:0000313" key="2">
    <source>
        <dbReference type="EMBL" id="KAF2256143.1"/>
    </source>
</evidence>
<feature type="compositionally biased region" description="Basic and acidic residues" evidence="1">
    <location>
        <begin position="62"/>
        <end position="74"/>
    </location>
</feature>
<feature type="compositionally biased region" description="Polar residues" evidence="1">
    <location>
        <begin position="43"/>
        <end position="58"/>
    </location>
</feature>
<protein>
    <recommendedName>
        <fullName evidence="4">HAD-like protein</fullName>
    </recommendedName>
</protein>
<evidence type="ECO:0000313" key="3">
    <source>
        <dbReference type="Proteomes" id="UP000800094"/>
    </source>
</evidence>
<evidence type="ECO:0008006" key="4">
    <source>
        <dbReference type="Google" id="ProtNLM"/>
    </source>
</evidence>
<keyword evidence="3" id="KW-1185">Reference proteome</keyword>
<dbReference type="RefSeq" id="XP_033691147.1">
    <property type="nucleotide sequence ID" value="XM_033834323.1"/>
</dbReference>
<dbReference type="Proteomes" id="UP000800094">
    <property type="component" value="Unassembled WGS sequence"/>
</dbReference>
<reference evidence="2" key="1">
    <citation type="journal article" date="2020" name="Stud. Mycol.">
        <title>101 Dothideomycetes genomes: a test case for predicting lifestyles and emergence of pathogens.</title>
        <authorList>
            <person name="Haridas S."/>
            <person name="Albert R."/>
            <person name="Binder M."/>
            <person name="Bloem J."/>
            <person name="Labutti K."/>
            <person name="Salamov A."/>
            <person name="Andreopoulos B."/>
            <person name="Baker S."/>
            <person name="Barry K."/>
            <person name="Bills G."/>
            <person name="Bluhm B."/>
            <person name="Cannon C."/>
            <person name="Castanera R."/>
            <person name="Culley D."/>
            <person name="Daum C."/>
            <person name="Ezra D."/>
            <person name="Gonzalez J."/>
            <person name="Henrissat B."/>
            <person name="Kuo A."/>
            <person name="Liang C."/>
            <person name="Lipzen A."/>
            <person name="Lutzoni F."/>
            <person name="Magnuson J."/>
            <person name="Mondo S."/>
            <person name="Nolan M."/>
            <person name="Ohm R."/>
            <person name="Pangilinan J."/>
            <person name="Park H.-J."/>
            <person name="Ramirez L."/>
            <person name="Alfaro M."/>
            <person name="Sun H."/>
            <person name="Tritt A."/>
            <person name="Yoshinaga Y."/>
            <person name="Zwiers L.-H."/>
            <person name="Turgeon B."/>
            <person name="Goodwin S."/>
            <person name="Spatafora J."/>
            <person name="Crous P."/>
            <person name="Grigoriev I."/>
        </authorList>
    </citation>
    <scope>NUCLEOTIDE SEQUENCE</scope>
    <source>
        <strain evidence="2">CBS 122368</strain>
    </source>
</reference>
<feature type="compositionally biased region" description="Basic and acidic residues" evidence="1">
    <location>
        <begin position="104"/>
        <end position="134"/>
    </location>
</feature>
<feature type="compositionally biased region" description="Polar residues" evidence="1">
    <location>
        <begin position="19"/>
        <end position="28"/>
    </location>
</feature>
<dbReference type="AlphaFoldDB" id="A0A6A6J3T9"/>
<proteinExistence type="predicted"/>
<organism evidence="2 3">
    <name type="scientific">Trematosphaeria pertusa</name>
    <dbReference type="NCBI Taxonomy" id="390896"/>
    <lineage>
        <taxon>Eukaryota</taxon>
        <taxon>Fungi</taxon>
        <taxon>Dikarya</taxon>
        <taxon>Ascomycota</taxon>
        <taxon>Pezizomycotina</taxon>
        <taxon>Dothideomycetes</taxon>
        <taxon>Pleosporomycetidae</taxon>
        <taxon>Pleosporales</taxon>
        <taxon>Massarineae</taxon>
        <taxon>Trematosphaeriaceae</taxon>
        <taxon>Trematosphaeria</taxon>
    </lineage>
</organism>
<gene>
    <name evidence="2" type="ORF">BU26DRAFT_574033</name>
</gene>
<feature type="region of interest" description="Disordered" evidence="1">
    <location>
        <begin position="1"/>
        <end position="134"/>
    </location>
</feature>
<dbReference type="EMBL" id="ML987189">
    <property type="protein sequence ID" value="KAF2256143.1"/>
    <property type="molecule type" value="Genomic_DNA"/>
</dbReference>